<dbReference type="InterPro" id="IPR027268">
    <property type="entry name" value="Peptidase_M4/M1_CTD_sf"/>
</dbReference>
<reference evidence="4 5" key="1">
    <citation type="journal article" date="2012" name="J. Bacteriol.">
        <title>Genome sequence of benzo(a)pyrene-degrading bacterium Novosphingobium pentaromativorans US6-1.</title>
        <authorList>
            <person name="Luo Y.R."/>
            <person name="Kang S.G."/>
            <person name="Kim S.J."/>
            <person name="Kim M.R."/>
            <person name="Li N."/>
            <person name="Lee J.H."/>
            <person name="Kwon K.K."/>
        </authorList>
    </citation>
    <scope>NUCLEOTIDE SEQUENCE [LARGE SCALE GENOMIC DNA]</scope>
    <source>
        <strain evidence="4 5">US6-1</strain>
    </source>
</reference>
<dbReference type="AlphaFoldDB" id="G6EB09"/>
<keyword evidence="4" id="KW-0031">Aminopeptidase</keyword>
<dbReference type="Gene3D" id="2.30.42.10">
    <property type="match status" value="1"/>
</dbReference>
<dbReference type="PIRSF" id="PIRSF016493">
    <property type="entry name" value="Glycyl_aminpptds"/>
    <property type="match status" value="1"/>
</dbReference>
<accession>G6EB09</accession>
<keyword evidence="1" id="KW-0732">Signal</keyword>
<dbReference type="PATRIC" id="fig|1088721.3.peg.1511"/>
<protein>
    <submittedName>
        <fullName evidence="4">Glycyl aminopeptidase</fullName>
    </submittedName>
</protein>
<feature type="signal peptide" evidence="1">
    <location>
        <begin position="1"/>
        <end position="24"/>
    </location>
</feature>
<gene>
    <name evidence="4" type="ORF">NSU_1531</name>
</gene>
<dbReference type="InterPro" id="IPR007963">
    <property type="entry name" value="Peptidase_M61_catalytic"/>
</dbReference>
<dbReference type="GO" id="GO:0004177">
    <property type="term" value="F:aminopeptidase activity"/>
    <property type="evidence" value="ECO:0007669"/>
    <property type="project" value="UniProtKB-KW"/>
</dbReference>
<sequence>MKNIPAVATLLSALCLSTSVPAISAEPPRIEMASPTVPDAVDSPWPGGTIQLDIDASDVTRATYKVTETIPVAPGTERLTLLFPQWLPGNHGPRGPLAELVDLRFTVDGKPVKWERDPIEVYAFHVELPANARKVVARFIHTSPLQPSEGRVTVTPDMLNLQWEKMSLYPAGHYVSRIKVRPSVTFPKGWTPATALDGETYAGDRYAWAETNYEELVDSPIFAGANYRRFDLGNNVSLDAVADSPELLELAPENLAKLRALSDQALYLFGKPAFDHYEFLVALSGKIGGIGLEHLRSSENQLEPRAFIDWKGMDWDRNVLPHEFTHSWNGKYRRPAKLWTPDYRTPMQDNLLWVYEGQTQFWGQVLAVRSGVQEKDTVLGAIARAAAALAANPGRGWRSVEDTTFDPVFAARKPKPYASMARTEDYYWEGAMVWLEADQVIREGTNGRKGLDDFAKAFFSYRDGTAPTLRYSFDDVVATLNEIYPYDWARFLKDRIYQPGRGAPYAGIEKAGYQIVFKDEPNPYDKALVDKYGSLYLSHSLGMTVDKDGDVSGVVWDSPAFNAGIVSGAKIIAVDGTVYSADAMTKAITAAKSRKEPLQIVVRRGDKVMTVPVDYHDGMRWPWLVSTIPGRENGLDRLLAARRN</sequence>
<keyword evidence="4" id="KW-0645">Protease</keyword>
<organism evidence="4 5">
    <name type="scientific">Novosphingobium pentaromativorans US6-1</name>
    <dbReference type="NCBI Taxonomy" id="1088721"/>
    <lineage>
        <taxon>Bacteria</taxon>
        <taxon>Pseudomonadati</taxon>
        <taxon>Pseudomonadota</taxon>
        <taxon>Alphaproteobacteria</taxon>
        <taxon>Sphingomonadales</taxon>
        <taxon>Sphingomonadaceae</taxon>
        <taxon>Novosphingobium</taxon>
    </lineage>
</organism>
<dbReference type="MEROPS" id="M61.001"/>
<dbReference type="Pfam" id="PF05299">
    <property type="entry name" value="Peptidase_M61"/>
    <property type="match status" value="1"/>
</dbReference>
<feature type="chain" id="PRO_5003487961" evidence="1">
    <location>
        <begin position="25"/>
        <end position="644"/>
    </location>
</feature>
<dbReference type="Pfam" id="PF17899">
    <property type="entry name" value="Peptidase_M61_N"/>
    <property type="match status" value="1"/>
</dbReference>
<dbReference type="InterPro" id="IPR024191">
    <property type="entry name" value="Peptidase_M61"/>
</dbReference>
<evidence type="ECO:0000256" key="1">
    <source>
        <dbReference type="SAM" id="SignalP"/>
    </source>
</evidence>
<dbReference type="InterPro" id="IPR040756">
    <property type="entry name" value="Peptidase_M61_N"/>
</dbReference>
<feature type="domain" description="Peptidase M61 catalytic" evidence="2">
    <location>
        <begin position="317"/>
        <end position="433"/>
    </location>
</feature>
<dbReference type="Gene3D" id="1.10.390.10">
    <property type="entry name" value="Neutral Protease Domain 2"/>
    <property type="match status" value="1"/>
</dbReference>
<comment type="caution">
    <text evidence="4">The sequence shown here is derived from an EMBL/GenBank/DDBJ whole genome shotgun (WGS) entry which is preliminary data.</text>
</comment>
<dbReference type="eggNOG" id="COG3975">
    <property type="taxonomic scope" value="Bacteria"/>
</dbReference>
<dbReference type="EMBL" id="AGFM01000018">
    <property type="protein sequence ID" value="EHJ61477.1"/>
    <property type="molecule type" value="Genomic_DNA"/>
</dbReference>
<dbReference type="Proteomes" id="UP000004030">
    <property type="component" value="Unassembled WGS sequence"/>
</dbReference>
<dbReference type="Gene3D" id="2.60.40.3650">
    <property type="match status" value="1"/>
</dbReference>
<dbReference type="OrthoDB" id="9778516at2"/>
<evidence type="ECO:0000313" key="4">
    <source>
        <dbReference type="EMBL" id="EHJ61477.1"/>
    </source>
</evidence>
<dbReference type="KEGG" id="npn:JI59_12520"/>
<dbReference type="SUPFAM" id="SSF50156">
    <property type="entry name" value="PDZ domain-like"/>
    <property type="match status" value="1"/>
</dbReference>
<evidence type="ECO:0000259" key="3">
    <source>
        <dbReference type="Pfam" id="PF17899"/>
    </source>
</evidence>
<proteinExistence type="predicted"/>
<evidence type="ECO:0000259" key="2">
    <source>
        <dbReference type="Pfam" id="PF05299"/>
    </source>
</evidence>
<feature type="domain" description="Peptidase M61 N-terminal" evidence="3">
    <location>
        <begin position="52"/>
        <end position="225"/>
    </location>
</feature>
<dbReference type="InterPro" id="IPR036034">
    <property type="entry name" value="PDZ_sf"/>
</dbReference>
<keyword evidence="5" id="KW-1185">Reference proteome</keyword>
<dbReference type="STRING" id="1088721.JI59_12520"/>
<keyword evidence="4" id="KW-0378">Hydrolase</keyword>
<dbReference type="RefSeq" id="WP_007012446.1">
    <property type="nucleotide sequence ID" value="NZ_AGFM01000018.1"/>
</dbReference>
<name>G6EB09_9SPHN</name>
<evidence type="ECO:0000313" key="5">
    <source>
        <dbReference type="Proteomes" id="UP000004030"/>
    </source>
</evidence>